<dbReference type="AlphaFoldDB" id="I1CIV3"/>
<dbReference type="Proteomes" id="UP000009138">
    <property type="component" value="Unassembled WGS sequence"/>
</dbReference>
<proteinExistence type="predicted"/>
<evidence type="ECO:0000313" key="1">
    <source>
        <dbReference type="EMBL" id="EIE88383.1"/>
    </source>
</evidence>
<dbReference type="RefSeq" id="XP_067523779.1">
    <property type="nucleotide sequence ID" value="XM_067667678.1"/>
</dbReference>
<dbReference type="STRING" id="246409.I1CIV3"/>
<gene>
    <name evidence="1" type="ORF">RO3G_13094</name>
</gene>
<name>I1CIV3_RHIO9</name>
<dbReference type="OMA" id="GQFALEC"/>
<dbReference type="VEuPathDB" id="FungiDB:RO3G_13094"/>
<sequence length="248" mass="27214">MKEGLTRASTWVGKSIRNLLKPVSSEQTISSTENDGYLLFDEDKAYIQGNPKTLSSENSYKKMTLHCKTFPYTLSMQVTNNETQTYSGVMKRVARGVSTSNPHATLSFAIQGKFTLDCSLNIHAVSSLSLVGRLKQLGRSNSASSNSTVSTLENAVDAHLQLNSGENPLSSFANKGIGQYAIQTSPLKNPSLALELTLSFWLEDSDESKGFESQIDRDVLMFCQGGDYLTFYVKGDSYPVCLNSFVLL</sequence>
<accession>I1CIV3</accession>
<dbReference type="InParanoid" id="I1CIV3"/>
<dbReference type="OrthoDB" id="2261365at2759"/>
<dbReference type="GeneID" id="93620059"/>
<keyword evidence="2" id="KW-1185">Reference proteome</keyword>
<reference evidence="1 2" key="1">
    <citation type="journal article" date="2009" name="PLoS Genet.">
        <title>Genomic analysis of the basal lineage fungus Rhizopus oryzae reveals a whole-genome duplication.</title>
        <authorList>
            <person name="Ma L.-J."/>
            <person name="Ibrahim A.S."/>
            <person name="Skory C."/>
            <person name="Grabherr M.G."/>
            <person name="Burger G."/>
            <person name="Butler M."/>
            <person name="Elias M."/>
            <person name="Idnurm A."/>
            <person name="Lang B.F."/>
            <person name="Sone T."/>
            <person name="Abe A."/>
            <person name="Calvo S.E."/>
            <person name="Corrochano L.M."/>
            <person name="Engels R."/>
            <person name="Fu J."/>
            <person name="Hansberg W."/>
            <person name="Kim J.-M."/>
            <person name="Kodira C.D."/>
            <person name="Koehrsen M.J."/>
            <person name="Liu B."/>
            <person name="Miranda-Saavedra D."/>
            <person name="O'Leary S."/>
            <person name="Ortiz-Castellanos L."/>
            <person name="Poulter R."/>
            <person name="Rodriguez-Romero J."/>
            <person name="Ruiz-Herrera J."/>
            <person name="Shen Y.-Q."/>
            <person name="Zeng Q."/>
            <person name="Galagan J."/>
            <person name="Birren B.W."/>
            <person name="Cuomo C.A."/>
            <person name="Wickes B.L."/>
        </authorList>
    </citation>
    <scope>NUCLEOTIDE SEQUENCE [LARGE SCALE GENOMIC DNA]</scope>
    <source>
        <strain evidence="2">RA 99-880 / ATCC MYA-4621 / FGSC 9543 / NRRL 43880</strain>
    </source>
</reference>
<organism evidence="1 2">
    <name type="scientific">Rhizopus delemar (strain RA 99-880 / ATCC MYA-4621 / FGSC 9543 / NRRL 43880)</name>
    <name type="common">Mucormycosis agent</name>
    <name type="synonym">Rhizopus arrhizus var. delemar</name>
    <dbReference type="NCBI Taxonomy" id="246409"/>
    <lineage>
        <taxon>Eukaryota</taxon>
        <taxon>Fungi</taxon>
        <taxon>Fungi incertae sedis</taxon>
        <taxon>Mucoromycota</taxon>
        <taxon>Mucoromycotina</taxon>
        <taxon>Mucoromycetes</taxon>
        <taxon>Mucorales</taxon>
        <taxon>Mucorineae</taxon>
        <taxon>Rhizopodaceae</taxon>
        <taxon>Rhizopus</taxon>
    </lineage>
</organism>
<dbReference type="eggNOG" id="ENOG502TA8C">
    <property type="taxonomic scope" value="Eukaryota"/>
</dbReference>
<dbReference type="EMBL" id="CH476742">
    <property type="protein sequence ID" value="EIE88383.1"/>
    <property type="molecule type" value="Genomic_DNA"/>
</dbReference>
<protein>
    <submittedName>
        <fullName evidence="1">Uncharacterized protein</fullName>
    </submittedName>
</protein>
<evidence type="ECO:0000313" key="2">
    <source>
        <dbReference type="Proteomes" id="UP000009138"/>
    </source>
</evidence>